<name>A0A9P9DHB6_9HYPO</name>
<dbReference type="SUPFAM" id="SSF75005">
    <property type="entry name" value="Arabinanase/levansucrase/invertase"/>
    <property type="match status" value="1"/>
</dbReference>
<dbReference type="SUPFAM" id="SSF49899">
    <property type="entry name" value="Concanavalin A-like lectins/glucanases"/>
    <property type="match status" value="1"/>
</dbReference>
<dbReference type="InterPro" id="IPR006710">
    <property type="entry name" value="Glyco_hydro_43"/>
</dbReference>
<feature type="site" description="Important for catalytic activity, responsible for pKa modulation of the active site Glu and correct orientation of both the proton donor and substrate" evidence="5">
    <location>
        <position position="149"/>
    </location>
</feature>
<dbReference type="GO" id="GO:0005975">
    <property type="term" value="P:carbohydrate metabolic process"/>
    <property type="evidence" value="ECO:0007669"/>
    <property type="project" value="InterPro"/>
</dbReference>
<dbReference type="Gene3D" id="2.60.120.200">
    <property type="match status" value="1"/>
</dbReference>
<dbReference type="InterPro" id="IPR013320">
    <property type="entry name" value="ConA-like_dom_sf"/>
</dbReference>
<proteinExistence type="inferred from homology"/>
<accession>A0A9P9DHB6</accession>
<organism evidence="8 9">
    <name type="scientific">Dactylonectria macrodidyma</name>
    <dbReference type="NCBI Taxonomy" id="307937"/>
    <lineage>
        <taxon>Eukaryota</taxon>
        <taxon>Fungi</taxon>
        <taxon>Dikarya</taxon>
        <taxon>Ascomycota</taxon>
        <taxon>Pezizomycotina</taxon>
        <taxon>Sordariomycetes</taxon>
        <taxon>Hypocreomycetidae</taxon>
        <taxon>Hypocreales</taxon>
        <taxon>Nectriaceae</taxon>
        <taxon>Dactylonectria</taxon>
    </lineage>
</organism>
<comment type="similarity">
    <text evidence="1 6">Belongs to the glycosyl hydrolase 43 family.</text>
</comment>
<evidence type="ECO:0000313" key="8">
    <source>
        <dbReference type="EMBL" id="KAH7119211.1"/>
    </source>
</evidence>
<dbReference type="CDD" id="cd18617">
    <property type="entry name" value="GH43_XynB-like"/>
    <property type="match status" value="1"/>
</dbReference>
<dbReference type="InterPro" id="IPR041542">
    <property type="entry name" value="GH43_C2"/>
</dbReference>
<dbReference type="Proteomes" id="UP000738349">
    <property type="component" value="Unassembled WGS sequence"/>
</dbReference>
<sequence length="560" mass="62950">MASSNPVIPGFAPDPSVTLIRDTFFLVNSSFHLFPGLPIYASRDLQTWTHIGNAINRTSQLSLSGSTVLAHGLDDPKADKIVGAGGLYAPTIRHQNGRIYIVCTNVEHVKPDKTDGAWGIKFHNFIISTDDIWACDWSNPVYSDFHGIDPDLFFDDNGRVYVSGSSWYSNPSTINCFEIDPVTGEKLTSERTIWGGFSMIIPEGPHIYKRGEWYYLLDAEGGTHEGHRLAMARSRDILGPYEQCPHNPILRPQSQDDKPYVCWAGHGDLIQDPKGAWWLLCLAARSDKQGRCGLGRETFLTSVVWPRDESWPEIAQPITMSLPDKLLTREPLPQKTDPRNELLWIRDIDLTAFEVSKDAQDLQIRASTDDLTDSRSQPVSFVGKRQRKLQGTSSVSLSLSQSIGGTRMKAGLAYYKDEHRFARVYFNFSTMSVWTDVRNSGRRPSILRNKEVVKLDKHQIERAENIDLRIQFTETALDLQYSLCLTDGPYNDGWVDAGSADILDLTDRDFTGPCFGVFATTKSTLFKGATRDILDPRSHEARVVYDYPSYPETNTPLLTS</sequence>
<dbReference type="Pfam" id="PF17851">
    <property type="entry name" value="GH43_C2"/>
    <property type="match status" value="1"/>
</dbReference>
<evidence type="ECO:0000256" key="6">
    <source>
        <dbReference type="RuleBase" id="RU361187"/>
    </source>
</evidence>
<dbReference type="EMBL" id="JAGMUV010000026">
    <property type="protein sequence ID" value="KAH7119211.1"/>
    <property type="molecule type" value="Genomic_DNA"/>
</dbReference>
<dbReference type="AlphaFoldDB" id="A0A9P9DHB6"/>
<keyword evidence="9" id="KW-1185">Reference proteome</keyword>
<comment type="caution">
    <text evidence="8">The sequence shown here is derived from an EMBL/GenBank/DDBJ whole genome shotgun (WGS) entry which is preliminary data.</text>
</comment>
<protein>
    <submittedName>
        <fullName evidence="8">Xylosidase/arabinosidase</fullName>
    </submittedName>
</protein>
<feature type="active site" description="Proton acceptor" evidence="4">
    <location>
        <position position="14"/>
    </location>
</feature>
<dbReference type="InterPro" id="IPR023296">
    <property type="entry name" value="Glyco_hydro_beta-prop_sf"/>
</dbReference>
<dbReference type="OrthoDB" id="408373at2759"/>
<evidence type="ECO:0000256" key="3">
    <source>
        <dbReference type="ARBA" id="ARBA00023295"/>
    </source>
</evidence>
<evidence type="ECO:0000256" key="4">
    <source>
        <dbReference type="PIRSR" id="PIRSR606710-1"/>
    </source>
</evidence>
<feature type="active site" description="Proton donor" evidence="4">
    <location>
        <position position="203"/>
    </location>
</feature>
<gene>
    <name evidence="8" type="ORF">EDB81DRAFT_873080</name>
</gene>
<dbReference type="GO" id="GO:0004553">
    <property type="term" value="F:hydrolase activity, hydrolyzing O-glycosyl compounds"/>
    <property type="evidence" value="ECO:0007669"/>
    <property type="project" value="InterPro"/>
</dbReference>
<evidence type="ECO:0000313" key="9">
    <source>
        <dbReference type="Proteomes" id="UP000738349"/>
    </source>
</evidence>
<evidence type="ECO:0000259" key="7">
    <source>
        <dbReference type="Pfam" id="PF17851"/>
    </source>
</evidence>
<evidence type="ECO:0000256" key="1">
    <source>
        <dbReference type="ARBA" id="ARBA00009865"/>
    </source>
</evidence>
<dbReference type="Pfam" id="PF04616">
    <property type="entry name" value="Glyco_hydro_43"/>
    <property type="match status" value="1"/>
</dbReference>
<keyword evidence="2 6" id="KW-0378">Hydrolase</keyword>
<evidence type="ECO:0000256" key="2">
    <source>
        <dbReference type="ARBA" id="ARBA00022801"/>
    </source>
</evidence>
<dbReference type="Gene3D" id="2.115.10.20">
    <property type="entry name" value="Glycosyl hydrolase domain, family 43"/>
    <property type="match status" value="1"/>
</dbReference>
<evidence type="ECO:0000256" key="5">
    <source>
        <dbReference type="PIRSR" id="PIRSR606710-2"/>
    </source>
</evidence>
<reference evidence="8" key="1">
    <citation type="journal article" date="2021" name="Nat. Commun.">
        <title>Genetic determinants of endophytism in the Arabidopsis root mycobiome.</title>
        <authorList>
            <person name="Mesny F."/>
            <person name="Miyauchi S."/>
            <person name="Thiergart T."/>
            <person name="Pickel B."/>
            <person name="Atanasova L."/>
            <person name="Karlsson M."/>
            <person name="Huettel B."/>
            <person name="Barry K.W."/>
            <person name="Haridas S."/>
            <person name="Chen C."/>
            <person name="Bauer D."/>
            <person name="Andreopoulos W."/>
            <person name="Pangilinan J."/>
            <person name="LaButti K."/>
            <person name="Riley R."/>
            <person name="Lipzen A."/>
            <person name="Clum A."/>
            <person name="Drula E."/>
            <person name="Henrissat B."/>
            <person name="Kohler A."/>
            <person name="Grigoriev I.V."/>
            <person name="Martin F.M."/>
            <person name="Hacquard S."/>
        </authorList>
    </citation>
    <scope>NUCLEOTIDE SEQUENCE</scope>
    <source>
        <strain evidence="8">MPI-CAGE-AT-0147</strain>
    </source>
</reference>
<dbReference type="InterPro" id="IPR051795">
    <property type="entry name" value="Glycosyl_Hydrlase_43"/>
</dbReference>
<dbReference type="PANTHER" id="PTHR42812">
    <property type="entry name" value="BETA-XYLOSIDASE"/>
    <property type="match status" value="1"/>
</dbReference>
<dbReference type="PANTHER" id="PTHR42812:SF12">
    <property type="entry name" value="BETA-XYLOSIDASE-RELATED"/>
    <property type="match status" value="1"/>
</dbReference>
<keyword evidence="3 6" id="KW-0326">Glycosidase</keyword>
<feature type="domain" description="Beta-xylosidase C-terminal Concanavalin A-like" evidence="7">
    <location>
        <begin position="343"/>
        <end position="522"/>
    </location>
</feature>